<sequence>MRLLVTLKLDPARMQLISGFVDTYLTLNQAEETAFQRELKTFQQEEQEEVMEIVTSWMTQGIEREKALIIRLIKRKLGHIYRDIEVKIRELNIDKIEELGEALFDFSTLQDLENWLNTTNQ</sequence>
<evidence type="ECO:0000259" key="1">
    <source>
        <dbReference type="Pfam" id="PF14261"/>
    </source>
</evidence>
<organism evidence="2 3">
    <name type="scientific">Aphanothece sacrum FPU1</name>
    <dbReference type="NCBI Taxonomy" id="1920663"/>
    <lineage>
        <taxon>Bacteria</taxon>
        <taxon>Bacillati</taxon>
        <taxon>Cyanobacteriota</taxon>
        <taxon>Cyanophyceae</taxon>
        <taxon>Oscillatoriophycideae</taxon>
        <taxon>Chroococcales</taxon>
        <taxon>Aphanothecaceae</taxon>
        <taxon>Aphanothece</taxon>
    </lineage>
</organism>
<dbReference type="Pfam" id="PF14261">
    <property type="entry name" value="DUF4351"/>
    <property type="match status" value="1"/>
</dbReference>
<protein>
    <recommendedName>
        <fullName evidence="1">DUF4351 domain-containing protein</fullName>
    </recommendedName>
</protein>
<feature type="domain" description="DUF4351" evidence="1">
    <location>
        <begin position="63"/>
        <end position="116"/>
    </location>
</feature>
<accession>A0A401IH12</accession>
<comment type="caution">
    <text evidence="2">The sequence shown here is derived from an EMBL/GenBank/DDBJ whole genome shotgun (WGS) entry which is preliminary data.</text>
</comment>
<dbReference type="AlphaFoldDB" id="A0A401IH12"/>
<dbReference type="PANTHER" id="PTHR35586:SF1">
    <property type="entry name" value="SLL1691 PROTEIN"/>
    <property type="match status" value="1"/>
</dbReference>
<evidence type="ECO:0000313" key="3">
    <source>
        <dbReference type="Proteomes" id="UP000287247"/>
    </source>
</evidence>
<dbReference type="InterPro" id="IPR025587">
    <property type="entry name" value="DUF4351"/>
</dbReference>
<dbReference type="PANTHER" id="PTHR35586">
    <property type="entry name" value="SLL1691 PROTEIN"/>
    <property type="match status" value="1"/>
</dbReference>
<keyword evidence="3" id="KW-1185">Reference proteome</keyword>
<name>A0A401IH12_APHSA</name>
<dbReference type="EMBL" id="BDQK01000009">
    <property type="protein sequence ID" value="GBF80577.1"/>
    <property type="molecule type" value="Genomic_DNA"/>
</dbReference>
<evidence type="ECO:0000313" key="2">
    <source>
        <dbReference type="EMBL" id="GBF80577.1"/>
    </source>
</evidence>
<reference evidence="3" key="1">
    <citation type="submission" date="2017-05" db="EMBL/GenBank/DDBJ databases">
        <title>Physiological properties and genetic analysis related to exopolysaccharide production of fresh-water unicellular cyanobacterium Aphanothece sacrum, Suizenji Nori, that has been cultured as a food source in Japan.</title>
        <authorList>
            <person name="Kanesaki Y."/>
            <person name="Yoshikawa S."/>
            <person name="Ohki K."/>
        </authorList>
    </citation>
    <scope>NUCLEOTIDE SEQUENCE [LARGE SCALE GENOMIC DNA]</scope>
    <source>
        <strain evidence="3">FPU1</strain>
    </source>
</reference>
<gene>
    <name evidence="2" type="ORF">AsFPU1_1980</name>
</gene>
<dbReference type="Proteomes" id="UP000287247">
    <property type="component" value="Unassembled WGS sequence"/>
</dbReference>
<proteinExistence type="predicted"/>